<keyword evidence="7 11" id="KW-0460">Magnesium</keyword>
<feature type="binding site" evidence="11">
    <location>
        <begin position="188"/>
        <end position="193"/>
    </location>
    <ligand>
        <name>UTP</name>
        <dbReference type="ChEBI" id="CHEBI:46398"/>
    </ligand>
</feature>
<feature type="binding site" evidence="11">
    <location>
        <position position="141"/>
    </location>
    <ligand>
        <name>Mg(2+)</name>
        <dbReference type="ChEBI" id="CHEBI:18420"/>
    </ligand>
</feature>
<feature type="domain" description="CTP synthase N-terminal" evidence="13">
    <location>
        <begin position="3"/>
        <end position="267"/>
    </location>
</feature>
<dbReference type="PANTHER" id="PTHR11550">
    <property type="entry name" value="CTP SYNTHASE"/>
    <property type="match status" value="1"/>
</dbReference>
<feature type="binding site" evidence="11">
    <location>
        <begin position="240"/>
        <end position="242"/>
    </location>
    <ligand>
        <name>ATP</name>
        <dbReference type="ChEBI" id="CHEBI:30616"/>
    </ligand>
</feature>
<comment type="miscellaneous">
    <text evidence="11">CTPSs have evolved a hybrid strategy for distinguishing between UTP and CTP. The overlapping regions of the product feedback inhibitory and substrate sites recognize a common feature in both compounds, the triphosphate moiety. To differentiate isosteric substrate and product pyrimidine rings, an additional pocket far from the expected kinase/ligase catalytic site, specifically recognizes the cytosine and ribose portions of the product inhibitor.</text>
</comment>
<evidence type="ECO:0000256" key="5">
    <source>
        <dbReference type="ARBA" id="ARBA00022741"/>
    </source>
</evidence>
<feature type="binding site" evidence="11">
    <location>
        <position position="54"/>
    </location>
    <ligand>
        <name>L-glutamine</name>
        <dbReference type="ChEBI" id="CHEBI:58359"/>
    </ligand>
</feature>
<keyword evidence="6 11" id="KW-0067">ATP-binding</keyword>
<feature type="binding site" evidence="11">
    <location>
        <position position="71"/>
    </location>
    <ligand>
        <name>Mg(2+)</name>
        <dbReference type="ChEBI" id="CHEBI:18420"/>
    </ligand>
</feature>
<evidence type="ECO:0000259" key="13">
    <source>
        <dbReference type="Pfam" id="PF06418"/>
    </source>
</evidence>
<keyword evidence="4 11" id="KW-0479">Metal-binding</keyword>
<dbReference type="GO" id="GO:0097268">
    <property type="term" value="C:cytoophidium"/>
    <property type="evidence" value="ECO:0007669"/>
    <property type="project" value="UniProtKB-ARBA"/>
</dbReference>
<evidence type="ECO:0000256" key="4">
    <source>
        <dbReference type="ARBA" id="ARBA00022723"/>
    </source>
</evidence>
<dbReference type="FunFam" id="3.40.50.880:FF:000002">
    <property type="entry name" value="CTP synthase"/>
    <property type="match status" value="1"/>
</dbReference>
<feature type="binding site" evidence="11">
    <location>
        <begin position="14"/>
        <end position="19"/>
    </location>
    <ligand>
        <name>ATP</name>
        <dbReference type="ChEBI" id="CHEBI:30616"/>
    </ligand>
</feature>
<comment type="similarity">
    <text evidence="2 11">Belongs to the CTP synthase family.</text>
</comment>
<feature type="active site" evidence="11">
    <location>
        <position position="510"/>
    </location>
</feature>
<dbReference type="AlphaFoldDB" id="A0A1W7AE58"/>
<dbReference type="Gene3D" id="3.40.50.300">
    <property type="entry name" value="P-loop containing nucleotide triphosphate hydrolases"/>
    <property type="match status" value="1"/>
</dbReference>
<feature type="active site" evidence="11">
    <location>
        <position position="508"/>
    </location>
</feature>
<evidence type="ECO:0000256" key="1">
    <source>
        <dbReference type="ARBA" id="ARBA00005171"/>
    </source>
</evidence>
<feature type="binding site" evidence="11">
    <location>
        <begin position="148"/>
        <end position="150"/>
    </location>
    <ligand>
        <name>CTP</name>
        <dbReference type="ChEBI" id="CHEBI:37563"/>
        <note>allosteric inhibitor</note>
    </ligand>
</feature>
<dbReference type="UniPathway" id="UPA00159">
    <property type="reaction ID" value="UER00277"/>
</dbReference>
<evidence type="ECO:0000256" key="11">
    <source>
        <dbReference type="HAMAP-Rule" id="MF_01227"/>
    </source>
</evidence>
<dbReference type="SUPFAM" id="SSF52317">
    <property type="entry name" value="Class I glutamine amidotransferase-like"/>
    <property type="match status" value="1"/>
</dbReference>
<dbReference type="InterPro" id="IPR033828">
    <property type="entry name" value="GATase1_CTP_Synthase"/>
</dbReference>
<keyword evidence="5 11" id="KW-0547">Nucleotide-binding</keyword>
<gene>
    <name evidence="11 14" type="primary">pyrG</name>
    <name evidence="14" type="ORF">MCCS_22970</name>
</gene>
<dbReference type="FunFam" id="3.40.50.300:FF:000009">
    <property type="entry name" value="CTP synthase"/>
    <property type="match status" value="1"/>
</dbReference>
<evidence type="ECO:0000313" key="14">
    <source>
        <dbReference type="EMBL" id="ARQ07878.1"/>
    </source>
</evidence>
<dbReference type="GO" id="GO:0004359">
    <property type="term" value="F:glutaminase activity"/>
    <property type="evidence" value="ECO:0007669"/>
    <property type="project" value="RHEA"/>
</dbReference>
<evidence type="ECO:0000259" key="12">
    <source>
        <dbReference type="Pfam" id="PF00117"/>
    </source>
</evidence>
<keyword evidence="15" id="KW-1185">Reference proteome</keyword>
<evidence type="ECO:0000256" key="3">
    <source>
        <dbReference type="ARBA" id="ARBA00022598"/>
    </source>
</evidence>
<dbReference type="EMBL" id="CP021059">
    <property type="protein sequence ID" value="ARQ07878.1"/>
    <property type="molecule type" value="Genomic_DNA"/>
</dbReference>
<accession>A0A1W7AE58</accession>
<dbReference type="PROSITE" id="PS51273">
    <property type="entry name" value="GATASE_TYPE_1"/>
    <property type="match status" value="1"/>
</dbReference>
<organism evidence="14 15">
    <name type="scientific">Macrococcoides canis</name>
    <dbReference type="NCBI Taxonomy" id="1855823"/>
    <lineage>
        <taxon>Bacteria</taxon>
        <taxon>Bacillati</taxon>
        <taxon>Bacillota</taxon>
        <taxon>Bacilli</taxon>
        <taxon>Bacillales</taxon>
        <taxon>Staphylococcaceae</taxon>
        <taxon>Macrococcoides</taxon>
    </lineage>
</organism>
<dbReference type="HAMAP" id="MF_01227">
    <property type="entry name" value="PyrG"/>
    <property type="match status" value="1"/>
</dbReference>
<proteinExistence type="inferred from homology"/>
<comment type="catalytic activity">
    <reaction evidence="11">
        <text>UTP + NH4(+) + ATP = CTP + ADP + phosphate + 2 H(+)</text>
        <dbReference type="Rhea" id="RHEA:16597"/>
        <dbReference type="ChEBI" id="CHEBI:15378"/>
        <dbReference type="ChEBI" id="CHEBI:28938"/>
        <dbReference type="ChEBI" id="CHEBI:30616"/>
        <dbReference type="ChEBI" id="CHEBI:37563"/>
        <dbReference type="ChEBI" id="CHEBI:43474"/>
        <dbReference type="ChEBI" id="CHEBI:46398"/>
        <dbReference type="ChEBI" id="CHEBI:456216"/>
    </reaction>
</comment>
<feature type="binding site" evidence="11">
    <location>
        <position position="13"/>
    </location>
    <ligand>
        <name>CTP</name>
        <dbReference type="ChEBI" id="CHEBI:37563"/>
        <note>allosteric inhibitor</note>
    </ligand>
</feature>
<evidence type="ECO:0000256" key="8">
    <source>
        <dbReference type="ARBA" id="ARBA00022962"/>
    </source>
</evidence>
<feature type="binding site" evidence="11">
    <location>
        <position position="71"/>
    </location>
    <ligand>
        <name>ATP</name>
        <dbReference type="ChEBI" id="CHEBI:30616"/>
    </ligand>
</feature>
<feature type="active site" description="Nucleophile; for glutamine hydrolysis" evidence="11">
    <location>
        <position position="382"/>
    </location>
</feature>
<dbReference type="InterPro" id="IPR017456">
    <property type="entry name" value="CTP_synthase_N"/>
</dbReference>
<dbReference type="GO" id="GO:0042802">
    <property type="term" value="F:identical protein binding"/>
    <property type="evidence" value="ECO:0007669"/>
    <property type="project" value="TreeGrafter"/>
</dbReference>
<evidence type="ECO:0000256" key="10">
    <source>
        <dbReference type="ARBA" id="ARBA00047781"/>
    </source>
</evidence>
<dbReference type="SUPFAM" id="SSF52540">
    <property type="entry name" value="P-loop containing nucleoside triphosphate hydrolases"/>
    <property type="match status" value="1"/>
</dbReference>
<evidence type="ECO:0000256" key="6">
    <source>
        <dbReference type="ARBA" id="ARBA00022840"/>
    </source>
</evidence>
<dbReference type="Pfam" id="PF06418">
    <property type="entry name" value="CTP_synth_N"/>
    <property type="match status" value="1"/>
</dbReference>
<comment type="catalytic activity">
    <reaction evidence="10 11">
        <text>UTP + L-glutamine + ATP + H2O = CTP + L-glutamate + ADP + phosphate + 2 H(+)</text>
        <dbReference type="Rhea" id="RHEA:26426"/>
        <dbReference type="ChEBI" id="CHEBI:15377"/>
        <dbReference type="ChEBI" id="CHEBI:15378"/>
        <dbReference type="ChEBI" id="CHEBI:29985"/>
        <dbReference type="ChEBI" id="CHEBI:30616"/>
        <dbReference type="ChEBI" id="CHEBI:37563"/>
        <dbReference type="ChEBI" id="CHEBI:43474"/>
        <dbReference type="ChEBI" id="CHEBI:46398"/>
        <dbReference type="ChEBI" id="CHEBI:58359"/>
        <dbReference type="ChEBI" id="CHEBI:456216"/>
        <dbReference type="EC" id="6.3.4.2"/>
    </reaction>
</comment>
<keyword evidence="9 11" id="KW-0665">Pyrimidine biosynthesis</keyword>
<evidence type="ECO:0000313" key="15">
    <source>
        <dbReference type="Proteomes" id="UP000194154"/>
    </source>
</evidence>
<reference evidence="14 15" key="1">
    <citation type="journal article" date="2017" name="Int. J. Syst. Evol. Microbiol.">
        <title>Macrococcus canis sp. nov., a skin bacterium associated with infections in dogs.</title>
        <authorList>
            <person name="Gobeli Brawand S."/>
            <person name="Cotting K."/>
            <person name="Gomez-Sanz E."/>
            <person name="Collaud A."/>
            <person name="Thomann A."/>
            <person name="Brodard I."/>
            <person name="Rodriguez-Campos S."/>
            <person name="Strauss C."/>
            <person name="Perreten V."/>
        </authorList>
    </citation>
    <scope>NUCLEOTIDE SEQUENCE [LARGE SCALE GENOMIC DNA]</scope>
    <source>
        <strain evidence="14 15">KM45013</strain>
    </source>
</reference>
<evidence type="ECO:0000256" key="7">
    <source>
        <dbReference type="ARBA" id="ARBA00022842"/>
    </source>
</evidence>
<sequence>MTKFIFVTGGVVSSLGKGITAASLGRLLKNRGLNVTIQKFDPYLNVDPGTMSPYQHGEVFVTDDGAETDLDLGHYERFIDINLNQYSNVTAGRVYSHVLKKERRGDYLGGTVQVIPHITNEIKSRLLLAGESTKADVVITEIGGTTGDIESLPFIESIRQIKSDLGRENVMYIHCTLLPYIKAAGEMKTKPTQHSVKELRGLGIQPDMIVVRTEYEMTEDLRDKIALFCDIDKKSVIECRDADTLYQIPVALQAQHMDDLVIERLGLEASGEADLTEWNKLLDTVRNLEGKVKIALVGKYVALQDAYLSVAEALKHAGYEFGKEIEIDWINSEHLDVTNYKERLKDADGILVPGGFGERGIEGKILATQYARENNIPFLGICLGMQLATVEFARNVVGLKDAHSSELDPNTPYPVIALLPDQKDVVDLGGTLRLGLYPCELKEGTKAHAAYGATHVDERHRHRYEFNNEFRERLEEKGLVFSGLSPDGRLVEIVEIPDHKWFVACQFHPEFLSRPMKPQRLFRGFIEAAIQ</sequence>
<name>A0A1W7AE58_9STAP</name>
<dbReference type="PANTHER" id="PTHR11550:SF0">
    <property type="entry name" value="CTP SYNTHASE-RELATED"/>
    <property type="match status" value="1"/>
</dbReference>
<dbReference type="Pfam" id="PF00117">
    <property type="entry name" value="GATase"/>
    <property type="match status" value="1"/>
</dbReference>
<dbReference type="GeneID" id="35296378"/>
<dbReference type="Proteomes" id="UP000194154">
    <property type="component" value="Chromosome"/>
</dbReference>
<dbReference type="GO" id="GO:0046872">
    <property type="term" value="F:metal ion binding"/>
    <property type="evidence" value="ECO:0007669"/>
    <property type="project" value="UniProtKB-KW"/>
</dbReference>
<comment type="pathway">
    <text evidence="1 11">Pyrimidine metabolism; CTP biosynthesis via de novo pathway; CTP from UDP: step 2/2.</text>
</comment>
<dbReference type="CDD" id="cd03113">
    <property type="entry name" value="CTPS_N"/>
    <property type="match status" value="1"/>
</dbReference>
<evidence type="ECO:0000256" key="2">
    <source>
        <dbReference type="ARBA" id="ARBA00007533"/>
    </source>
</evidence>
<comment type="catalytic activity">
    <reaction evidence="11">
        <text>L-glutamine + H2O = L-glutamate + NH4(+)</text>
        <dbReference type="Rhea" id="RHEA:15889"/>
        <dbReference type="ChEBI" id="CHEBI:15377"/>
        <dbReference type="ChEBI" id="CHEBI:28938"/>
        <dbReference type="ChEBI" id="CHEBI:29985"/>
        <dbReference type="ChEBI" id="CHEBI:58359"/>
    </reaction>
</comment>
<feature type="region of interest" description="Amidoligase domain" evidence="11">
    <location>
        <begin position="1"/>
        <end position="267"/>
    </location>
</feature>
<dbReference type="EC" id="6.3.4.2" evidence="11"/>
<comment type="activity regulation">
    <text evidence="11">Allosterically activated by GTP, when glutamine is the substrate; GTP has no effect on the reaction when ammonia is the substrate. The allosteric effector GTP functions by stabilizing the protein conformation that binds the tetrahedral intermediate(s) formed during glutamine hydrolysis. Inhibited by the product CTP, via allosteric rather than competitive inhibition.</text>
</comment>
<dbReference type="RefSeq" id="WP_086043404.1">
    <property type="nucleotide sequence ID" value="NZ_CBCRZA010000010.1"/>
</dbReference>
<feature type="binding site" evidence="11">
    <location>
        <begin position="383"/>
        <end position="386"/>
    </location>
    <ligand>
        <name>L-glutamine</name>
        <dbReference type="ChEBI" id="CHEBI:58359"/>
    </ligand>
</feature>
<dbReference type="Gene3D" id="3.40.50.880">
    <property type="match status" value="1"/>
</dbReference>
<dbReference type="GO" id="GO:0044210">
    <property type="term" value="P:'de novo' CTP biosynthetic process"/>
    <property type="evidence" value="ECO:0007669"/>
    <property type="project" value="UniProtKB-UniRule"/>
</dbReference>
<dbReference type="NCBIfam" id="TIGR00337">
    <property type="entry name" value="PyrG"/>
    <property type="match status" value="1"/>
</dbReference>
<dbReference type="STRING" id="1855823.MCCS_22970"/>
<feature type="binding site" evidence="11">
    <location>
        <begin position="188"/>
        <end position="193"/>
    </location>
    <ligand>
        <name>CTP</name>
        <dbReference type="ChEBI" id="CHEBI:37563"/>
        <note>allosteric inhibitor</note>
    </ligand>
</feature>
<keyword evidence="3 11" id="KW-0436">Ligase</keyword>
<feature type="binding site" evidence="11">
    <location>
        <position position="224"/>
    </location>
    <ligand>
        <name>CTP</name>
        <dbReference type="ChEBI" id="CHEBI:37563"/>
        <note>allosteric inhibitor</note>
    </ligand>
</feature>
<feature type="binding site" evidence="11">
    <location>
        <position position="355"/>
    </location>
    <ligand>
        <name>L-glutamine</name>
        <dbReference type="ChEBI" id="CHEBI:58359"/>
    </ligand>
</feature>
<feature type="binding site" evidence="11">
    <location>
        <position position="224"/>
    </location>
    <ligand>
        <name>UTP</name>
        <dbReference type="ChEBI" id="CHEBI:46398"/>
    </ligand>
</feature>
<dbReference type="NCBIfam" id="NF003792">
    <property type="entry name" value="PRK05380.1"/>
    <property type="match status" value="1"/>
</dbReference>
<dbReference type="InterPro" id="IPR017926">
    <property type="entry name" value="GATASE"/>
</dbReference>
<dbReference type="GO" id="GO:0005829">
    <property type="term" value="C:cytosol"/>
    <property type="evidence" value="ECO:0007669"/>
    <property type="project" value="TreeGrafter"/>
</dbReference>
<feature type="domain" description="Glutamine amidotransferase" evidence="12">
    <location>
        <begin position="303"/>
        <end position="527"/>
    </location>
</feature>
<dbReference type="GO" id="GO:0005524">
    <property type="term" value="F:ATP binding"/>
    <property type="evidence" value="ECO:0007669"/>
    <property type="project" value="UniProtKB-KW"/>
</dbReference>
<dbReference type="InterPro" id="IPR027417">
    <property type="entry name" value="P-loop_NTPase"/>
</dbReference>
<feature type="binding site" evidence="11">
    <location>
        <position position="463"/>
    </location>
    <ligand>
        <name>L-glutamine</name>
        <dbReference type="ChEBI" id="CHEBI:58359"/>
    </ligand>
</feature>
<protein>
    <recommendedName>
        <fullName evidence="11">CTP synthase</fullName>
        <ecNumber evidence="11">6.3.4.2</ecNumber>
    </recommendedName>
    <alternativeName>
        <fullName evidence="11">Cytidine 5'-triphosphate synthase</fullName>
    </alternativeName>
    <alternativeName>
        <fullName evidence="11">Cytidine triphosphate synthetase</fullName>
        <shortName evidence="11">CTP synthetase</shortName>
        <shortName evidence="11">CTPS</shortName>
    </alternativeName>
    <alternativeName>
        <fullName evidence="11">UTP--ammonia ligase</fullName>
    </alternativeName>
</protein>
<comment type="function">
    <text evidence="11">Catalyzes the ATP-dependent amination of UTP to CTP with either L-glutamine or ammonia as the source of nitrogen. Regulates intracellular CTP levels through interactions with the four ribonucleotide triphosphates.</text>
</comment>
<dbReference type="KEGG" id="mcak:MCCS_22970"/>
<evidence type="ECO:0000256" key="9">
    <source>
        <dbReference type="ARBA" id="ARBA00022975"/>
    </source>
</evidence>
<dbReference type="GO" id="GO:0019856">
    <property type="term" value="P:pyrimidine nucleobase biosynthetic process"/>
    <property type="evidence" value="ECO:0007669"/>
    <property type="project" value="TreeGrafter"/>
</dbReference>
<dbReference type="InterPro" id="IPR004468">
    <property type="entry name" value="CTP_synthase"/>
</dbReference>
<dbReference type="CDD" id="cd01746">
    <property type="entry name" value="GATase1_CTP_Synthase"/>
    <property type="match status" value="1"/>
</dbReference>
<comment type="subunit">
    <text evidence="11">Homotetramer.</text>
</comment>
<dbReference type="InterPro" id="IPR029062">
    <property type="entry name" value="Class_I_gatase-like"/>
</dbReference>
<dbReference type="GO" id="GO:0003883">
    <property type="term" value="F:CTP synthase activity"/>
    <property type="evidence" value="ECO:0007669"/>
    <property type="project" value="UniProtKB-UniRule"/>
</dbReference>
<feature type="binding site" evidence="11">
    <location>
        <position position="406"/>
    </location>
    <ligand>
        <name>L-glutamine</name>
        <dbReference type="ChEBI" id="CHEBI:58359"/>
    </ligand>
</feature>
<feature type="binding site" evidence="11">
    <location>
        <position position="13"/>
    </location>
    <ligand>
        <name>UTP</name>
        <dbReference type="ChEBI" id="CHEBI:46398"/>
    </ligand>
</feature>
<keyword evidence="8 11" id="KW-0315">Glutamine amidotransferase</keyword>
<dbReference type="OrthoDB" id="9801107at2"/>